<dbReference type="AlphaFoldDB" id="W7XFH8"/>
<organism evidence="1 2">
    <name type="scientific">Tetrahymena thermophila (strain SB210)</name>
    <dbReference type="NCBI Taxonomy" id="312017"/>
    <lineage>
        <taxon>Eukaryota</taxon>
        <taxon>Sar</taxon>
        <taxon>Alveolata</taxon>
        <taxon>Ciliophora</taxon>
        <taxon>Intramacronucleata</taxon>
        <taxon>Oligohymenophorea</taxon>
        <taxon>Hymenostomatida</taxon>
        <taxon>Tetrahymenina</taxon>
        <taxon>Tetrahymenidae</taxon>
        <taxon>Tetrahymena</taxon>
    </lineage>
</organism>
<dbReference type="KEGG" id="tet:TTHERM_000414389"/>
<dbReference type="InParanoid" id="W7XFH8"/>
<dbReference type="RefSeq" id="XP_012650878.1">
    <property type="nucleotide sequence ID" value="XM_012795424.1"/>
</dbReference>
<dbReference type="EMBL" id="GG662856">
    <property type="protein sequence ID" value="EWS76592.1"/>
    <property type="molecule type" value="Genomic_DNA"/>
</dbReference>
<reference evidence="2" key="1">
    <citation type="journal article" date="2006" name="PLoS Biol.">
        <title>Macronuclear genome sequence of the ciliate Tetrahymena thermophila, a model eukaryote.</title>
        <authorList>
            <person name="Eisen J.A."/>
            <person name="Coyne R.S."/>
            <person name="Wu M."/>
            <person name="Wu D."/>
            <person name="Thiagarajan M."/>
            <person name="Wortman J.R."/>
            <person name="Badger J.H."/>
            <person name="Ren Q."/>
            <person name="Amedeo P."/>
            <person name="Jones K.M."/>
            <person name="Tallon L.J."/>
            <person name="Delcher A.L."/>
            <person name="Salzberg S.L."/>
            <person name="Silva J.C."/>
            <person name="Haas B.J."/>
            <person name="Majoros W.H."/>
            <person name="Farzad M."/>
            <person name="Carlton J.M."/>
            <person name="Smith R.K. Jr."/>
            <person name="Garg J."/>
            <person name="Pearlman R.E."/>
            <person name="Karrer K.M."/>
            <person name="Sun L."/>
            <person name="Manning G."/>
            <person name="Elde N.C."/>
            <person name="Turkewitz A.P."/>
            <person name="Asai D.J."/>
            <person name="Wilkes D.E."/>
            <person name="Wang Y."/>
            <person name="Cai H."/>
            <person name="Collins K."/>
            <person name="Stewart B.A."/>
            <person name="Lee S.R."/>
            <person name="Wilamowska K."/>
            <person name="Weinberg Z."/>
            <person name="Ruzzo W.L."/>
            <person name="Wloga D."/>
            <person name="Gaertig J."/>
            <person name="Frankel J."/>
            <person name="Tsao C.-C."/>
            <person name="Gorovsky M.A."/>
            <person name="Keeling P.J."/>
            <person name="Waller R.F."/>
            <person name="Patron N.J."/>
            <person name="Cherry J.M."/>
            <person name="Stover N.A."/>
            <person name="Krieger C.J."/>
            <person name="del Toro C."/>
            <person name="Ryder H.F."/>
            <person name="Williamson S.C."/>
            <person name="Barbeau R.A."/>
            <person name="Hamilton E.P."/>
            <person name="Orias E."/>
        </authorList>
    </citation>
    <scope>NUCLEOTIDE SEQUENCE [LARGE SCALE GENOMIC DNA]</scope>
    <source>
        <strain evidence="2">SB210</strain>
    </source>
</reference>
<evidence type="ECO:0000313" key="1">
    <source>
        <dbReference type="EMBL" id="EWS76592.1"/>
    </source>
</evidence>
<evidence type="ECO:0000313" key="2">
    <source>
        <dbReference type="Proteomes" id="UP000009168"/>
    </source>
</evidence>
<protein>
    <submittedName>
        <fullName evidence="1">Uncharacterized protein</fullName>
    </submittedName>
</protein>
<gene>
    <name evidence="1" type="ORF">TTHERM_000414389</name>
</gene>
<dbReference type="Proteomes" id="UP000009168">
    <property type="component" value="Unassembled WGS sequence"/>
</dbReference>
<accession>W7XFH8</accession>
<keyword evidence="2" id="KW-1185">Reference proteome</keyword>
<dbReference type="GeneID" id="24438831"/>
<proteinExistence type="predicted"/>
<sequence>MIEIYWLKINKEQIPQKFSNRNSKDVQSSFKYALWLNLLRITVSNLQDNLVMKTANSSKKHF</sequence>
<name>W7XFH8_TETTS</name>